<dbReference type="EMBL" id="BARV01006645">
    <property type="protein sequence ID" value="GAI15504.1"/>
    <property type="molecule type" value="Genomic_DNA"/>
</dbReference>
<name>X1NA46_9ZZZZ</name>
<dbReference type="Gene3D" id="1.10.10.10">
    <property type="entry name" value="Winged helix-like DNA-binding domain superfamily/Winged helix DNA-binding domain"/>
    <property type="match status" value="1"/>
</dbReference>
<dbReference type="InterPro" id="IPR051081">
    <property type="entry name" value="HTH_MetalResp_TranReg"/>
</dbReference>
<sequence>MPGDLFGRTKDLTKCFKALSDIARLRIVAELAANAELNVSELVDALKVSQPLISWHLRRLEKVGLVEVRREGRQAYCSLNWGRLRRYLQDFTEVLGEAG</sequence>
<evidence type="ECO:0000259" key="4">
    <source>
        <dbReference type="PROSITE" id="PS50987"/>
    </source>
</evidence>
<dbReference type="InterPro" id="IPR011991">
    <property type="entry name" value="ArsR-like_HTH"/>
</dbReference>
<feature type="domain" description="HTH arsR-type" evidence="4">
    <location>
        <begin position="5"/>
        <end position="99"/>
    </location>
</feature>
<dbReference type="InterPro" id="IPR036388">
    <property type="entry name" value="WH-like_DNA-bd_sf"/>
</dbReference>
<dbReference type="PRINTS" id="PR00778">
    <property type="entry name" value="HTHARSR"/>
</dbReference>
<comment type="caution">
    <text evidence="5">The sequence shown here is derived from an EMBL/GenBank/DDBJ whole genome shotgun (WGS) entry which is preliminary data.</text>
</comment>
<dbReference type="SMART" id="SM00418">
    <property type="entry name" value="HTH_ARSR"/>
    <property type="match status" value="1"/>
</dbReference>
<dbReference type="PANTHER" id="PTHR33154:SF18">
    <property type="entry name" value="ARSENICAL RESISTANCE OPERON REPRESSOR"/>
    <property type="match status" value="1"/>
</dbReference>
<dbReference type="InterPro" id="IPR001845">
    <property type="entry name" value="HTH_ArsR_DNA-bd_dom"/>
</dbReference>
<dbReference type="GO" id="GO:0003700">
    <property type="term" value="F:DNA-binding transcription factor activity"/>
    <property type="evidence" value="ECO:0007669"/>
    <property type="project" value="InterPro"/>
</dbReference>
<reference evidence="5" key="1">
    <citation type="journal article" date="2014" name="Front. Microbiol.">
        <title>High frequency of phylogenetically diverse reductive dehalogenase-homologous genes in deep subseafloor sedimentary metagenomes.</title>
        <authorList>
            <person name="Kawai M."/>
            <person name="Futagami T."/>
            <person name="Toyoda A."/>
            <person name="Takaki Y."/>
            <person name="Nishi S."/>
            <person name="Hori S."/>
            <person name="Arai W."/>
            <person name="Tsubouchi T."/>
            <person name="Morono Y."/>
            <person name="Uchiyama I."/>
            <person name="Ito T."/>
            <person name="Fujiyama A."/>
            <person name="Inagaki F."/>
            <person name="Takami H."/>
        </authorList>
    </citation>
    <scope>NUCLEOTIDE SEQUENCE</scope>
    <source>
        <strain evidence="5">Expedition CK06-06</strain>
    </source>
</reference>
<dbReference type="PANTHER" id="PTHR33154">
    <property type="entry name" value="TRANSCRIPTIONAL REGULATOR, ARSR FAMILY"/>
    <property type="match status" value="1"/>
</dbReference>
<dbReference type="AlphaFoldDB" id="X1NA46"/>
<dbReference type="Pfam" id="PF01022">
    <property type="entry name" value="HTH_5"/>
    <property type="match status" value="1"/>
</dbReference>
<evidence type="ECO:0000256" key="3">
    <source>
        <dbReference type="ARBA" id="ARBA00023163"/>
    </source>
</evidence>
<evidence type="ECO:0000313" key="5">
    <source>
        <dbReference type="EMBL" id="GAI15504.1"/>
    </source>
</evidence>
<gene>
    <name evidence="5" type="ORF">S06H3_13602</name>
</gene>
<dbReference type="CDD" id="cd00090">
    <property type="entry name" value="HTH_ARSR"/>
    <property type="match status" value="1"/>
</dbReference>
<evidence type="ECO:0000256" key="2">
    <source>
        <dbReference type="ARBA" id="ARBA00023125"/>
    </source>
</evidence>
<dbReference type="SUPFAM" id="SSF46785">
    <property type="entry name" value="Winged helix' DNA-binding domain"/>
    <property type="match status" value="1"/>
</dbReference>
<keyword evidence="3" id="KW-0804">Transcription</keyword>
<keyword evidence="2" id="KW-0238">DNA-binding</keyword>
<dbReference type="NCBIfam" id="NF033788">
    <property type="entry name" value="HTH_metalloreg"/>
    <property type="match status" value="1"/>
</dbReference>
<keyword evidence="1" id="KW-0805">Transcription regulation</keyword>
<dbReference type="PROSITE" id="PS50987">
    <property type="entry name" value="HTH_ARSR_2"/>
    <property type="match status" value="1"/>
</dbReference>
<evidence type="ECO:0000256" key="1">
    <source>
        <dbReference type="ARBA" id="ARBA00023015"/>
    </source>
</evidence>
<organism evidence="5">
    <name type="scientific">marine sediment metagenome</name>
    <dbReference type="NCBI Taxonomy" id="412755"/>
    <lineage>
        <taxon>unclassified sequences</taxon>
        <taxon>metagenomes</taxon>
        <taxon>ecological metagenomes</taxon>
    </lineage>
</organism>
<proteinExistence type="predicted"/>
<protein>
    <recommendedName>
        <fullName evidence="4">HTH arsR-type domain-containing protein</fullName>
    </recommendedName>
</protein>
<accession>X1NA46</accession>
<dbReference type="InterPro" id="IPR036390">
    <property type="entry name" value="WH_DNA-bd_sf"/>
</dbReference>
<dbReference type="GO" id="GO:0003677">
    <property type="term" value="F:DNA binding"/>
    <property type="evidence" value="ECO:0007669"/>
    <property type="project" value="UniProtKB-KW"/>
</dbReference>